<dbReference type="InterPro" id="IPR029058">
    <property type="entry name" value="AB_hydrolase_fold"/>
</dbReference>
<dbReference type="SUPFAM" id="SSF53474">
    <property type="entry name" value="alpha/beta-Hydrolases"/>
    <property type="match status" value="1"/>
</dbReference>
<reference evidence="2 3" key="1">
    <citation type="submission" date="2020-08" db="EMBL/GenBank/DDBJ databases">
        <title>Genomic Encyclopedia of Type Strains, Phase IV (KMG-IV): sequencing the most valuable type-strain genomes for metagenomic binning, comparative biology and taxonomic classification.</title>
        <authorList>
            <person name="Goeker M."/>
        </authorList>
    </citation>
    <scope>NUCLEOTIDE SEQUENCE [LARGE SCALE GENOMIC DNA]</scope>
    <source>
        <strain evidence="2 3">DSM 29007</strain>
    </source>
</reference>
<sequence>MRENAPTIDNADGKPVAILICHGMGQQVPFETLDCVAKAIARAERRRHRRAPPVSVRLARLGDQHLPRAEMQITTPGGQLRSVHLYEAYWAPLTEGKVTAADVTSFLLDAWRRGMRYARAGVMTRHIFGRKRTFPLPPWTITQLVAAFAVLCTGWSVFFATWLVMPFLLAACARQDGLGWRLVMVIDGWGMLAAITWQMRQLYFQYVGDVAAYVSSHKVNRFAEVRFAVRKVALDLARAVYGARAPAGGEEYGEVYVVGHSLGSVVAYDTLNSMLNEDLLASPEKRLRVRDRTRLLLTLGSPLDKTAFIFRTQLKDAPVREALAEAMQPLIQSYDHRPDYWVNIHTWKDPISGPLNLYDIPNPTPRDLRHRARFIRNTVDPDARRLGRAHVDYWGHPLLGNVLHDVLGGLEPVPDAVPRFRGEERLADAETAAP</sequence>
<protein>
    <recommendedName>
        <fullName evidence="4">Alpha/beta hydrolase</fullName>
    </recommendedName>
</protein>
<evidence type="ECO:0000256" key="1">
    <source>
        <dbReference type="SAM" id="Phobius"/>
    </source>
</evidence>
<accession>A0A841H228</accession>
<keyword evidence="1" id="KW-0812">Transmembrane</keyword>
<comment type="caution">
    <text evidence="2">The sequence shown here is derived from an EMBL/GenBank/DDBJ whole genome shotgun (WGS) entry which is preliminary data.</text>
</comment>
<feature type="transmembrane region" description="Helical" evidence="1">
    <location>
        <begin position="178"/>
        <end position="197"/>
    </location>
</feature>
<proteinExistence type="predicted"/>
<name>A0A841H228_9BACT</name>
<dbReference type="RefSeq" id="WP_170034716.1">
    <property type="nucleotide sequence ID" value="NZ_JABDTL010000001.1"/>
</dbReference>
<evidence type="ECO:0008006" key="4">
    <source>
        <dbReference type="Google" id="ProtNLM"/>
    </source>
</evidence>
<dbReference type="EMBL" id="JACHIA010000012">
    <property type="protein sequence ID" value="MBB6072141.1"/>
    <property type="molecule type" value="Genomic_DNA"/>
</dbReference>
<organism evidence="2 3">
    <name type="scientific">Longimicrobium terrae</name>
    <dbReference type="NCBI Taxonomy" id="1639882"/>
    <lineage>
        <taxon>Bacteria</taxon>
        <taxon>Pseudomonadati</taxon>
        <taxon>Gemmatimonadota</taxon>
        <taxon>Longimicrobiia</taxon>
        <taxon>Longimicrobiales</taxon>
        <taxon>Longimicrobiaceae</taxon>
        <taxon>Longimicrobium</taxon>
    </lineage>
</organism>
<feature type="transmembrane region" description="Helical" evidence="1">
    <location>
        <begin position="144"/>
        <end position="171"/>
    </location>
</feature>
<dbReference type="AlphaFoldDB" id="A0A841H228"/>
<evidence type="ECO:0000313" key="2">
    <source>
        <dbReference type="EMBL" id="MBB6072141.1"/>
    </source>
</evidence>
<dbReference type="Proteomes" id="UP000582837">
    <property type="component" value="Unassembled WGS sequence"/>
</dbReference>
<keyword evidence="1" id="KW-0472">Membrane</keyword>
<keyword evidence="3" id="KW-1185">Reference proteome</keyword>
<gene>
    <name evidence="2" type="ORF">HNQ61_003802</name>
</gene>
<keyword evidence="1" id="KW-1133">Transmembrane helix</keyword>
<evidence type="ECO:0000313" key="3">
    <source>
        <dbReference type="Proteomes" id="UP000582837"/>
    </source>
</evidence>